<dbReference type="Pfam" id="PF13646">
    <property type="entry name" value="HEAT_2"/>
    <property type="match status" value="1"/>
</dbReference>
<proteinExistence type="predicted"/>
<dbReference type="SUPFAM" id="SSF48371">
    <property type="entry name" value="ARM repeat"/>
    <property type="match status" value="1"/>
</dbReference>
<reference evidence="1" key="1">
    <citation type="submission" date="2021-01" db="EMBL/GenBank/DDBJ databases">
        <title>Whole genome shotgun sequence of Planobispora takensis NBRC 109077.</title>
        <authorList>
            <person name="Komaki H."/>
            <person name="Tamura T."/>
        </authorList>
    </citation>
    <scope>NUCLEOTIDE SEQUENCE</scope>
    <source>
        <strain evidence="1">NBRC 109077</strain>
    </source>
</reference>
<sequence>MATIGGPVPVESLVETALRDPDQDGTARWQAIAALHERGDLETFTAARRLCGGPTTAERMLGVDILGQLGFVDRSLPILRFMAASEDDPTVLHSVLIAFGHLRDRRALPSAISLSEHPDAGVRYGAAYALPNIMGDRPDPAGMAALRRLAADPDDDVADWACLGVALVSGAAGSLAAGGEVQDVRGQILDP</sequence>
<evidence type="ECO:0000313" key="2">
    <source>
        <dbReference type="Proteomes" id="UP000634476"/>
    </source>
</evidence>
<comment type="caution">
    <text evidence="1">The sequence shown here is derived from an EMBL/GenBank/DDBJ whole genome shotgun (WGS) entry which is preliminary data.</text>
</comment>
<dbReference type="Proteomes" id="UP000634476">
    <property type="component" value="Unassembled WGS sequence"/>
</dbReference>
<keyword evidence="2" id="KW-1185">Reference proteome</keyword>
<gene>
    <name evidence="1" type="ORF">Pta02_35900</name>
</gene>
<organism evidence="1 2">
    <name type="scientific">Planobispora takensis</name>
    <dbReference type="NCBI Taxonomy" id="1367882"/>
    <lineage>
        <taxon>Bacteria</taxon>
        <taxon>Bacillati</taxon>
        <taxon>Actinomycetota</taxon>
        <taxon>Actinomycetes</taxon>
        <taxon>Streptosporangiales</taxon>
        <taxon>Streptosporangiaceae</taxon>
        <taxon>Planobispora</taxon>
    </lineage>
</organism>
<protein>
    <recommendedName>
        <fullName evidence="3">HEAT repeat domain-containing protein</fullName>
    </recommendedName>
</protein>
<dbReference type="InterPro" id="IPR011989">
    <property type="entry name" value="ARM-like"/>
</dbReference>
<dbReference type="RefSeq" id="WP_203875959.1">
    <property type="nucleotide sequence ID" value="NZ_BOOK01000025.1"/>
</dbReference>
<accession>A0A8J3WW64</accession>
<evidence type="ECO:0008006" key="3">
    <source>
        <dbReference type="Google" id="ProtNLM"/>
    </source>
</evidence>
<dbReference type="Gene3D" id="1.25.10.10">
    <property type="entry name" value="Leucine-rich Repeat Variant"/>
    <property type="match status" value="1"/>
</dbReference>
<dbReference type="InterPro" id="IPR016024">
    <property type="entry name" value="ARM-type_fold"/>
</dbReference>
<dbReference type="AlphaFoldDB" id="A0A8J3WW64"/>
<dbReference type="EMBL" id="BOOK01000025">
    <property type="protein sequence ID" value="GII01582.1"/>
    <property type="molecule type" value="Genomic_DNA"/>
</dbReference>
<evidence type="ECO:0000313" key="1">
    <source>
        <dbReference type="EMBL" id="GII01582.1"/>
    </source>
</evidence>
<name>A0A8J3WW64_9ACTN</name>